<evidence type="ECO:0000313" key="2">
    <source>
        <dbReference type="EMBL" id="RRK30615.1"/>
    </source>
</evidence>
<accession>A0A3R8JKZ1</accession>
<dbReference type="Proteomes" id="UP000474104">
    <property type="component" value="Unassembled WGS sequence"/>
</dbReference>
<evidence type="ECO:0000313" key="4">
    <source>
        <dbReference type="Proteomes" id="UP000474104"/>
    </source>
</evidence>
<dbReference type="RefSeq" id="WP_004069801.1">
    <property type="nucleotide sequence ID" value="NZ_CASCYM010000025.1"/>
</dbReference>
<dbReference type="AlphaFoldDB" id="N2ATN6"/>
<evidence type="ECO:0008006" key="5">
    <source>
        <dbReference type="Google" id="ProtNLM"/>
    </source>
</evidence>
<keyword evidence="3" id="KW-1185">Reference proteome</keyword>
<dbReference type="eggNOG" id="COG5464">
    <property type="taxonomic scope" value="Bacteria"/>
</dbReference>
<evidence type="ECO:0000313" key="3">
    <source>
        <dbReference type="Proteomes" id="UP000274920"/>
    </source>
</evidence>
<dbReference type="OrthoDB" id="1730086at2"/>
<evidence type="ECO:0000313" key="1">
    <source>
        <dbReference type="EMBL" id="NDO67896.1"/>
    </source>
</evidence>
<protein>
    <recommendedName>
        <fullName evidence="5">Rpn family recombination-promoting nuclease/putative transposase</fullName>
    </recommendedName>
</protein>
<organism evidence="2 3">
    <name type="scientific">Schaedlerella arabinosiphila</name>
    <dbReference type="NCBI Taxonomy" id="2044587"/>
    <lineage>
        <taxon>Bacteria</taxon>
        <taxon>Bacillati</taxon>
        <taxon>Bacillota</taxon>
        <taxon>Clostridia</taxon>
        <taxon>Lachnospirales</taxon>
        <taxon>Lachnospiraceae</taxon>
        <taxon>Schaedlerella</taxon>
    </lineage>
</organism>
<accession>N2ATN6</accession>
<dbReference type="EMBL" id="RHJS01000002">
    <property type="protein sequence ID" value="RRK30615.1"/>
    <property type="molecule type" value="Genomic_DNA"/>
</dbReference>
<name>N2ATN6_9FIRM</name>
<dbReference type="Proteomes" id="UP000274920">
    <property type="component" value="Unassembled WGS sequence"/>
</dbReference>
<comment type="caution">
    <text evidence="2">The sequence shown here is derived from an EMBL/GenBank/DDBJ whole genome shotgun (WGS) entry which is preliminary data.</text>
</comment>
<dbReference type="HOGENOM" id="CLU_067283_0_1_9"/>
<proteinExistence type="predicted"/>
<reference evidence="1 4" key="2">
    <citation type="submission" date="2019-07" db="EMBL/GenBank/DDBJ databases">
        <title>Draft genome sequences of 15 bacterial species constituting the stable defined intestinal microbiota of the GM15 gnotobiotic mouse model.</title>
        <authorList>
            <person name="Elie C."/>
            <person name="Mathieu A."/>
            <person name="Saliou A."/>
            <person name="Darnaud M."/>
            <person name="Leulier F."/>
            <person name="Tamellini A."/>
        </authorList>
    </citation>
    <scope>NUCLEOTIDE SEQUENCE [LARGE SCALE GENOMIC DNA]</scope>
    <source>
        <strain evidence="4">ASF 502</strain>
        <strain evidence="1">MD300</strain>
    </source>
</reference>
<gene>
    <name evidence="2" type="ORF">EBB54_03900</name>
    <name evidence="1" type="ORF">FMM80_03900</name>
</gene>
<sequence length="291" mass="33380">MCKENMKTVPEAAKPAAEESVIQHEDAALKTAFLYFSEELLPYFGITKKAVGIAATELVKLDVQKLHEDFNFIMEDGSWIHFEFQSRNKGRKDLKRFRMYEATASYQHNAAITTYVLFSGNVKRPMTEYTEGINTFCIKPITMKSHSADRLIAKLQKSQENAEKLKKEDLVLLTLCLLMDGEMPLKDRVRAAFRITQEAGDDYEEMDRIEAVLYVMADKFLDSVEMDELMEVIGMTRLGQKLVNRGMEQERLEIAEGLIGILDERIIAERTRLPLETVLKLKERQESAPVL</sequence>
<dbReference type="EMBL" id="VIRB01000029">
    <property type="protein sequence ID" value="NDO67896.1"/>
    <property type="molecule type" value="Genomic_DNA"/>
</dbReference>
<reference evidence="2" key="1">
    <citation type="submission" date="2018-10" db="EMBL/GenBank/DDBJ databases">
        <title>Schaedlerella arabinophila gen. nov. sp. nov., isolated from the mouse intestinal tract and comparative analysis with the genome of the closely related altered Schaedler flora strain ASF502.</title>
        <authorList>
            <person name="Miyake S."/>
            <person name="Soh M."/>
            <person name="Seedorf H."/>
        </authorList>
    </citation>
    <scope>NUCLEOTIDE SEQUENCE [LARGE SCALE GENOMIC DNA]</scope>
    <source>
        <strain evidence="2">DSM 106076</strain>
    </source>
</reference>